<evidence type="ECO:0000256" key="2">
    <source>
        <dbReference type="ARBA" id="ARBA00022737"/>
    </source>
</evidence>
<evidence type="ECO:0000259" key="8">
    <source>
        <dbReference type="PROSITE" id="PS50026"/>
    </source>
</evidence>
<dbReference type="Pfam" id="PF00008">
    <property type="entry name" value="EGF"/>
    <property type="match status" value="7"/>
</dbReference>
<evidence type="ECO:0000259" key="7">
    <source>
        <dbReference type="PROSITE" id="PS50025"/>
    </source>
</evidence>
<dbReference type="PROSITE" id="PS01186">
    <property type="entry name" value="EGF_2"/>
    <property type="match status" value="4"/>
</dbReference>
<dbReference type="InterPro" id="IPR001881">
    <property type="entry name" value="EGF-like_Ca-bd_dom"/>
</dbReference>
<dbReference type="CDD" id="cd00110">
    <property type="entry name" value="LamG"/>
    <property type="match status" value="3"/>
</dbReference>
<keyword evidence="3 5" id="KW-1015">Disulfide bond</keyword>
<dbReference type="SMART" id="SM00282">
    <property type="entry name" value="LamG"/>
    <property type="match status" value="3"/>
</dbReference>
<feature type="domain" description="EGF-like" evidence="8">
    <location>
        <begin position="23"/>
        <end position="65"/>
    </location>
</feature>
<feature type="disulfide bond" evidence="5">
    <location>
        <begin position="804"/>
        <end position="814"/>
    </location>
</feature>
<feature type="domain" description="Laminin G" evidence="7">
    <location>
        <begin position="109"/>
        <end position="291"/>
    </location>
</feature>
<evidence type="ECO:0000256" key="1">
    <source>
        <dbReference type="ARBA" id="ARBA00022536"/>
    </source>
</evidence>
<dbReference type="SMART" id="SM00179">
    <property type="entry name" value="EGF_CA"/>
    <property type="match status" value="8"/>
</dbReference>
<proteinExistence type="predicted"/>
<feature type="disulfide bond" evidence="5">
    <location>
        <begin position="863"/>
        <end position="872"/>
    </location>
</feature>
<evidence type="ECO:0000313" key="9">
    <source>
        <dbReference type="EMBL" id="KAB5579735.1"/>
    </source>
</evidence>
<feature type="domain" description="EGF-like" evidence="8">
    <location>
        <begin position="837"/>
        <end position="873"/>
    </location>
</feature>
<evidence type="ECO:0000313" key="10">
    <source>
        <dbReference type="Proteomes" id="UP000327468"/>
    </source>
</evidence>
<gene>
    <name evidence="9" type="ORF">PHYPO_G00198400</name>
</gene>
<name>A0A5N5PJ93_PANHP</name>
<dbReference type="PROSITE" id="PS01187">
    <property type="entry name" value="EGF_CA"/>
    <property type="match status" value="1"/>
</dbReference>
<keyword evidence="10" id="KW-1185">Reference proteome</keyword>
<dbReference type="SUPFAM" id="SSF57196">
    <property type="entry name" value="EGF/Laminin"/>
    <property type="match status" value="8"/>
</dbReference>
<dbReference type="Proteomes" id="UP000327468">
    <property type="component" value="Chromosome 4"/>
</dbReference>
<dbReference type="GO" id="GO:0005509">
    <property type="term" value="F:calcium ion binding"/>
    <property type="evidence" value="ECO:0007669"/>
    <property type="project" value="InterPro"/>
</dbReference>
<dbReference type="InterPro" id="IPR001791">
    <property type="entry name" value="Laminin_G"/>
</dbReference>
<evidence type="ECO:0000256" key="3">
    <source>
        <dbReference type="ARBA" id="ARBA00023157"/>
    </source>
</evidence>
<dbReference type="FunFam" id="2.60.120.200:FF:000055">
    <property type="entry name" value="Crumbs cell polarity complex component 1"/>
    <property type="match status" value="1"/>
</dbReference>
<feature type="disulfide bond" evidence="5">
    <location>
        <begin position="958"/>
        <end position="967"/>
    </location>
</feature>
<accession>A0A5N5PJ93</accession>
<evidence type="ECO:0000256" key="4">
    <source>
        <dbReference type="ARBA" id="ARBA00023180"/>
    </source>
</evidence>
<feature type="domain" description="EGF-like" evidence="8">
    <location>
        <begin position="67"/>
        <end position="107"/>
    </location>
</feature>
<feature type="domain" description="EGF-like" evidence="8">
    <location>
        <begin position="932"/>
        <end position="968"/>
    </location>
</feature>
<feature type="disulfide bond" evidence="5">
    <location>
        <begin position="320"/>
        <end position="329"/>
    </location>
</feature>
<comment type="caution">
    <text evidence="9">The sequence shown here is derived from an EMBL/GenBank/DDBJ whole genome shotgun (WGS) entry which is preliminary data.</text>
</comment>
<dbReference type="AlphaFoldDB" id="A0A5N5PJ93"/>
<feature type="disulfide bond" evidence="5">
    <location>
        <begin position="536"/>
        <end position="545"/>
    </location>
</feature>
<feature type="disulfide bond" evidence="5">
    <location>
        <begin position="788"/>
        <end position="797"/>
    </location>
</feature>
<dbReference type="Gene3D" id="2.10.25.10">
    <property type="entry name" value="Laminin"/>
    <property type="match status" value="9"/>
</dbReference>
<dbReference type="PROSITE" id="PS50025">
    <property type="entry name" value="LAM_G_DOMAIN"/>
    <property type="match status" value="3"/>
</dbReference>
<feature type="domain" description="EGF-like" evidence="8">
    <location>
        <begin position="892"/>
        <end position="930"/>
    </location>
</feature>
<dbReference type="CDD" id="cd00054">
    <property type="entry name" value="EGF_CA"/>
    <property type="match status" value="6"/>
</dbReference>
<dbReference type="FunFam" id="2.10.25.10:FF:000252">
    <property type="entry name" value="Crumbs homolog 1 (Drosophila)"/>
    <property type="match status" value="1"/>
</dbReference>
<feature type="signal peptide" evidence="6">
    <location>
        <begin position="1"/>
        <end position="18"/>
    </location>
</feature>
<dbReference type="SUPFAM" id="SSF49899">
    <property type="entry name" value="Concanavalin A-like lectins/glucanases"/>
    <property type="match status" value="3"/>
</dbReference>
<keyword evidence="2" id="KW-0677">Repeat</keyword>
<dbReference type="PROSITE" id="PS00022">
    <property type="entry name" value="EGF_1"/>
    <property type="match status" value="8"/>
</dbReference>
<feature type="chain" id="PRO_5024364145" evidence="6">
    <location>
        <begin position="19"/>
        <end position="1011"/>
    </location>
</feature>
<dbReference type="EMBL" id="VFJC01000005">
    <property type="protein sequence ID" value="KAB5579735.1"/>
    <property type="molecule type" value="Genomic_DNA"/>
</dbReference>
<reference evidence="9 10" key="1">
    <citation type="submission" date="2019-06" db="EMBL/GenBank/DDBJ databases">
        <title>A chromosome-scale genome assembly of the striped catfish, Pangasianodon hypophthalmus.</title>
        <authorList>
            <person name="Wen M."/>
            <person name="Zahm M."/>
            <person name="Roques C."/>
            <person name="Cabau C."/>
            <person name="Klopp C."/>
            <person name="Donnadieu C."/>
            <person name="Jouanno E."/>
            <person name="Avarre J.-C."/>
            <person name="Campet M."/>
            <person name="Ha T.T.T."/>
            <person name="Dugue R."/>
            <person name="Lampietro C."/>
            <person name="Louis A."/>
            <person name="Herpin A."/>
            <person name="Echchiki A."/>
            <person name="Berthelot C."/>
            <person name="Parey E."/>
            <person name="Roest-Crollius H."/>
            <person name="Braasch I."/>
            <person name="Postlethwait J."/>
            <person name="Bobe J."/>
            <person name="Montfort J."/>
            <person name="Bouchez O."/>
            <person name="Begum T."/>
            <person name="Schartl M."/>
            <person name="Guiguen Y."/>
        </authorList>
    </citation>
    <scope>NUCLEOTIDE SEQUENCE [LARGE SCALE GENOMIC DNA]</scope>
    <source>
        <strain evidence="9 10">Indonesia</strain>
        <tissue evidence="9">Blood</tissue>
    </source>
</reference>
<dbReference type="Gene3D" id="2.60.120.200">
    <property type="match status" value="3"/>
</dbReference>
<dbReference type="Pfam" id="PF02210">
    <property type="entry name" value="Laminin_G_2"/>
    <property type="match status" value="3"/>
</dbReference>
<feature type="domain" description="EGF-like" evidence="8">
    <location>
        <begin position="800"/>
        <end position="835"/>
    </location>
</feature>
<feature type="domain" description="EGF-like" evidence="8">
    <location>
        <begin position="762"/>
        <end position="798"/>
    </location>
</feature>
<keyword evidence="1 5" id="KW-0245">EGF-like domain</keyword>
<feature type="disulfide bond" evidence="5">
    <location>
        <begin position="920"/>
        <end position="929"/>
    </location>
</feature>
<keyword evidence="4" id="KW-0325">Glycoprotein</keyword>
<feature type="domain" description="Laminin G" evidence="7">
    <location>
        <begin position="574"/>
        <end position="760"/>
    </location>
</feature>
<keyword evidence="6" id="KW-0732">Signal</keyword>
<dbReference type="PROSITE" id="PS50026">
    <property type="entry name" value="EGF_3"/>
    <property type="match status" value="9"/>
</dbReference>
<dbReference type="FunFam" id="2.10.25.10:FF:000279">
    <property type="entry name" value="Neurogenic locus notch 1"/>
    <property type="match status" value="1"/>
</dbReference>
<feature type="disulfide bond" evidence="5">
    <location>
        <begin position="97"/>
        <end position="106"/>
    </location>
</feature>
<sequence>MSGMIMLVWNVLLLFADALSHEDFDACKNSPCQNGGVCIRNKGDYTCQCSNSSQNGRLYGGPNCTVILQGCERHQCQNGGTCSPFLRSSQHRYSCNCPEGYTGTRCEISTTFSFEKSGFLHIETALEDTLVLLNITLSFRTVQKTATLLHCEVDEYVLKLQLQNGRLRHSMQWGNNNQSDLVDLFQDVADGHWHMVQVFLYKSVLGLDLRDPLCTAKTCHKEALVEMDLGSGSGQSSFTLIQSVYIGGTGNGQVNPDSYFLGCMRDVYIQSRPVVLELKVRAEQFGVTLGCRESDGCEDNPCKNRGKCIGLGWKKHKCECHRPYEGSVCSEEHIAAQFGNEDVESYAIFYVDDDPMDTFTISMFIRTRRLNGLLLVFSNSTSRYLHVWLDGGKVKVQVNHFEILQGHDRVNDGHFHLVSVHVAQGMLTLLHSARTQALMASQGLTVRSGDMVHVGGLEDRKASLAFRGYFKGCIQDLRLNFNHLQFYPISTPLASYRLKTIVQVTQGCTGDNYCKMKPCLNGGVCYSMWDDFTCSCPPNTAGWRCEKLKWCELSPCPVNAGCLTHAQGFDCVTNVTFREGNPIILFRGNGKIRRPLHSVSLTFRTRSHDATLLHASRENDFITVFLKDGQLVLELQSGTNFSLCVQSHRVVVNDGRWHSAILSMNNPSALTSRWSMVLDERRDQASISYNSSGDLGFLREDTDIILGGWELNTGANLDGCLGSVEVGGLVLPFYAETELNMPRPQEEKFLRTSGMQNLGCWSFDICNPNPCHNGGQCEDLFDLFKCRCPADWHGQICEVRTDACSSNPCLHGACVIVSEGYECVCESGYIGQHCENKEDVCVGHKCHNGGTCLRGIKQYACLCPRNTTGALCQERMAEMPWYIDRFPSPRLPVSICGNDKWTYSCFNGGNCSMFEDKCDCLPGFTGQWCELELDECASGPCLNGGYCRNLINKFQCVCEISFAGERCQIDISDFYLYSFLLMWQNIFQLLSYLILRMDDEPEIEWNAANDE</sequence>
<dbReference type="InterPro" id="IPR000742">
    <property type="entry name" value="EGF"/>
</dbReference>
<feature type="domain" description="Laminin G" evidence="7">
    <location>
        <begin position="336"/>
        <end position="508"/>
    </location>
</feature>
<evidence type="ECO:0000256" key="6">
    <source>
        <dbReference type="SAM" id="SignalP"/>
    </source>
</evidence>
<feature type="domain" description="EGF-like" evidence="8">
    <location>
        <begin position="293"/>
        <end position="330"/>
    </location>
</feature>
<feature type="disulfide bond" evidence="5">
    <location>
        <begin position="825"/>
        <end position="834"/>
    </location>
</feature>
<dbReference type="PANTHER" id="PTHR12916">
    <property type="entry name" value="CYTOCHROME C OXIDASE POLYPEPTIDE VIC-2"/>
    <property type="match status" value="1"/>
</dbReference>
<dbReference type="OrthoDB" id="283575at2759"/>
<dbReference type="FunFam" id="2.10.25.10:FF:000143">
    <property type="entry name" value="Protein crumbs 1"/>
    <property type="match status" value="1"/>
</dbReference>
<dbReference type="FunFam" id="2.10.25.10:FF:000282">
    <property type="entry name" value="Crumbs cell polarity complex component 2"/>
    <property type="match status" value="1"/>
</dbReference>
<dbReference type="InterPro" id="IPR018097">
    <property type="entry name" value="EGF_Ca-bd_CS"/>
</dbReference>
<evidence type="ECO:0000256" key="5">
    <source>
        <dbReference type="PROSITE-ProRule" id="PRU00076"/>
    </source>
</evidence>
<dbReference type="FunFam" id="2.10.25.10:FF:000348">
    <property type="entry name" value="Crumbs 1, cell polarity complex component"/>
    <property type="match status" value="1"/>
</dbReference>
<dbReference type="InterPro" id="IPR013320">
    <property type="entry name" value="ConA-like_dom_sf"/>
</dbReference>
<dbReference type="PROSITE" id="PS00010">
    <property type="entry name" value="ASX_HYDROXYL"/>
    <property type="match status" value="2"/>
</dbReference>
<dbReference type="FunFam" id="2.10.25.10:FF:000007">
    <property type="entry name" value="Delta-like protein"/>
    <property type="match status" value="1"/>
</dbReference>
<organism evidence="9 10">
    <name type="scientific">Pangasianodon hypophthalmus</name>
    <name type="common">Striped catfish</name>
    <name type="synonym">Helicophagus hypophthalmus</name>
    <dbReference type="NCBI Taxonomy" id="310915"/>
    <lineage>
        <taxon>Eukaryota</taxon>
        <taxon>Metazoa</taxon>
        <taxon>Chordata</taxon>
        <taxon>Craniata</taxon>
        <taxon>Vertebrata</taxon>
        <taxon>Euteleostomi</taxon>
        <taxon>Actinopterygii</taxon>
        <taxon>Neopterygii</taxon>
        <taxon>Teleostei</taxon>
        <taxon>Ostariophysi</taxon>
        <taxon>Siluriformes</taxon>
        <taxon>Pangasiidae</taxon>
        <taxon>Pangasianodon</taxon>
    </lineage>
</organism>
<comment type="caution">
    <text evidence="5">Lacks conserved residue(s) required for the propagation of feature annotation.</text>
</comment>
<dbReference type="SMART" id="SM00181">
    <property type="entry name" value="EGF"/>
    <property type="match status" value="9"/>
</dbReference>
<dbReference type="InterPro" id="IPR000152">
    <property type="entry name" value="EGF-type_Asp/Asn_hydroxyl_site"/>
</dbReference>
<protein>
    <submittedName>
        <fullName evidence="9">Uncharacterized protein</fullName>
    </submittedName>
</protein>
<dbReference type="PANTHER" id="PTHR12916:SF14">
    <property type="entry name" value="CRUMBS 1, CELL POLARITY COMPLEX COMPONENT"/>
    <property type="match status" value="1"/>
</dbReference>
<feature type="domain" description="EGF-like" evidence="8">
    <location>
        <begin position="510"/>
        <end position="546"/>
    </location>
</feature>